<keyword evidence="3" id="KW-1185">Reference proteome</keyword>
<dbReference type="Gene3D" id="3.40.50.150">
    <property type="entry name" value="Vaccinia Virus protein VP39"/>
    <property type="match status" value="1"/>
</dbReference>
<keyword evidence="2" id="KW-0489">Methyltransferase</keyword>
<name>A0ABR7LBI3_9PSEU</name>
<dbReference type="InterPro" id="IPR013216">
    <property type="entry name" value="Methyltransf_11"/>
</dbReference>
<accession>A0ABR7LBI3</accession>
<sequence length="207" mass="22233">MGVRTAMRKLLASQLGNPRGPMGKMLAKRLNKFNHAATSGAVEALAVVDDEVVADLGFGGGVGLRLLLDTQAVEVHGVDYSPTMVERARREFTDDRLRLHTGSITALPLPDDSVDGLITLNTIYFIEELSTAFGEIGRILRPDGRAVIGIGDPVAMAKMPVTQHGFLVRPVAEVVETLERAGLVLTAHRRVSESDLSPHLLVVGHAK</sequence>
<dbReference type="Proteomes" id="UP000734823">
    <property type="component" value="Unassembled WGS sequence"/>
</dbReference>
<dbReference type="GO" id="GO:0032259">
    <property type="term" value="P:methylation"/>
    <property type="evidence" value="ECO:0007669"/>
    <property type="project" value="UniProtKB-KW"/>
</dbReference>
<dbReference type="PANTHER" id="PTHR43591">
    <property type="entry name" value="METHYLTRANSFERASE"/>
    <property type="match status" value="1"/>
</dbReference>
<organism evidence="2 3">
    <name type="scientific">Actinokineospora xionganensis</name>
    <dbReference type="NCBI Taxonomy" id="2684470"/>
    <lineage>
        <taxon>Bacteria</taxon>
        <taxon>Bacillati</taxon>
        <taxon>Actinomycetota</taxon>
        <taxon>Actinomycetes</taxon>
        <taxon>Pseudonocardiales</taxon>
        <taxon>Pseudonocardiaceae</taxon>
        <taxon>Actinokineospora</taxon>
    </lineage>
</organism>
<keyword evidence="2" id="KW-0808">Transferase</keyword>
<dbReference type="SUPFAM" id="SSF53335">
    <property type="entry name" value="S-adenosyl-L-methionine-dependent methyltransferases"/>
    <property type="match status" value="1"/>
</dbReference>
<dbReference type="CDD" id="cd02440">
    <property type="entry name" value="AdoMet_MTases"/>
    <property type="match status" value="1"/>
</dbReference>
<dbReference type="GO" id="GO:0008168">
    <property type="term" value="F:methyltransferase activity"/>
    <property type="evidence" value="ECO:0007669"/>
    <property type="project" value="UniProtKB-KW"/>
</dbReference>
<dbReference type="InterPro" id="IPR029063">
    <property type="entry name" value="SAM-dependent_MTases_sf"/>
</dbReference>
<feature type="domain" description="Methyltransferase type 11" evidence="1">
    <location>
        <begin position="55"/>
        <end position="148"/>
    </location>
</feature>
<evidence type="ECO:0000259" key="1">
    <source>
        <dbReference type="Pfam" id="PF08241"/>
    </source>
</evidence>
<dbReference type="EMBL" id="JABVED010000014">
    <property type="protein sequence ID" value="MBC6450070.1"/>
    <property type="molecule type" value="Genomic_DNA"/>
</dbReference>
<proteinExistence type="predicted"/>
<reference evidence="2 3" key="1">
    <citation type="submission" date="2020-06" db="EMBL/GenBank/DDBJ databases">
        <title>Actinokineospora xiongansis sp. nov., isolated from soil of Baiyangdian.</title>
        <authorList>
            <person name="Zhang X."/>
        </authorList>
    </citation>
    <scope>NUCLEOTIDE SEQUENCE [LARGE SCALE GENOMIC DNA]</scope>
    <source>
        <strain evidence="2 3">HBU206404</strain>
    </source>
</reference>
<evidence type="ECO:0000313" key="2">
    <source>
        <dbReference type="EMBL" id="MBC6450070.1"/>
    </source>
</evidence>
<gene>
    <name evidence="2" type="ORF">GPZ80_23185</name>
</gene>
<protein>
    <submittedName>
        <fullName evidence="2">Class I SAM-dependent methyltransferase</fullName>
    </submittedName>
</protein>
<comment type="caution">
    <text evidence="2">The sequence shown here is derived from an EMBL/GenBank/DDBJ whole genome shotgun (WGS) entry which is preliminary data.</text>
</comment>
<dbReference type="Pfam" id="PF08241">
    <property type="entry name" value="Methyltransf_11"/>
    <property type="match status" value="1"/>
</dbReference>
<evidence type="ECO:0000313" key="3">
    <source>
        <dbReference type="Proteomes" id="UP000734823"/>
    </source>
</evidence>